<evidence type="ECO:0000259" key="10">
    <source>
        <dbReference type="SMART" id="SM01060"/>
    </source>
</evidence>
<dbReference type="PIRSF" id="PIRSF038928">
    <property type="entry name" value="Catalase_clade1-3"/>
    <property type="match status" value="1"/>
</dbReference>
<evidence type="ECO:0000256" key="8">
    <source>
        <dbReference type="PIRSR" id="PIRSR038928-1"/>
    </source>
</evidence>
<reference evidence="11 12" key="1">
    <citation type="journal article" date="2015" name="Genome Announc.">
        <title>Complete Genome Sequence of the Type Strain Corynebacterium mustelae DSM 45274, Isolated from Various Tissues of a Male Ferret with Lethal Sepsis.</title>
        <authorList>
            <person name="Ruckert C."/>
            <person name="Eimer J."/>
            <person name="Winkler A."/>
            <person name="Tauch A."/>
        </authorList>
    </citation>
    <scope>NUCLEOTIDE SEQUENCE [LARGE SCALE GENOMIC DNA]</scope>
    <source>
        <strain evidence="11 12">DSM 45274</strain>
    </source>
</reference>
<accession>A0A0G3GVG9</accession>
<evidence type="ECO:0000256" key="2">
    <source>
        <dbReference type="ARBA" id="ARBA00022559"/>
    </source>
</evidence>
<gene>
    <name evidence="11" type="primary">katA</name>
    <name evidence="11" type="ORF">CMUST_00945</name>
</gene>
<evidence type="ECO:0000313" key="11">
    <source>
        <dbReference type="EMBL" id="AKK04540.1"/>
    </source>
</evidence>
<name>A0A0G3GVG9_9CORY</name>
<dbReference type="Pfam" id="PF06628">
    <property type="entry name" value="Catalase-rel"/>
    <property type="match status" value="1"/>
</dbReference>
<keyword evidence="4 9" id="KW-0479">Metal-binding</keyword>
<dbReference type="PANTHER" id="PTHR11465:SF9">
    <property type="entry name" value="CATALASE"/>
    <property type="match status" value="1"/>
</dbReference>
<dbReference type="GO" id="GO:0020037">
    <property type="term" value="F:heme binding"/>
    <property type="evidence" value="ECO:0007669"/>
    <property type="project" value="InterPro"/>
</dbReference>
<dbReference type="InterPro" id="IPR018028">
    <property type="entry name" value="Catalase"/>
</dbReference>
<feature type="active site" evidence="8">
    <location>
        <position position="187"/>
    </location>
</feature>
<dbReference type="GO" id="GO:0042542">
    <property type="term" value="P:response to hydrogen peroxide"/>
    <property type="evidence" value="ECO:0007669"/>
    <property type="project" value="TreeGrafter"/>
</dbReference>
<dbReference type="AlphaFoldDB" id="A0A0G3GVG9"/>
<reference evidence="12" key="2">
    <citation type="submission" date="2015-05" db="EMBL/GenBank/DDBJ databases">
        <title>Complete genome sequence of Corynebacterium mustelae DSM 45274, isolated from various tissues of a male ferret with lethal sepsis.</title>
        <authorList>
            <person name="Ruckert C."/>
            <person name="Albersmeier A."/>
            <person name="Winkler A."/>
            <person name="Tauch A."/>
        </authorList>
    </citation>
    <scope>NUCLEOTIDE SEQUENCE [LARGE SCALE GENOMIC DNA]</scope>
    <source>
        <strain evidence="12">DSM 45274</strain>
    </source>
</reference>
<protein>
    <submittedName>
        <fullName evidence="11">Catalase</fullName>
        <ecNumber evidence="11">1.11.1.6</ecNumber>
    </submittedName>
</protein>
<sequence>MGIVIKVDLWRIGLFALGTARLQYYAINQSLTHKLIIYISYRFKKGLHMDTNDIVSNGMRPELTGTTTQHGGRPVPSENISITAGPQGANVLNDIHLIEKLAHFNRERVPERNPHAKGHGAFGELHITNDVSAYTKAKLFQPGTVTPMAVRFSTVAGEQGSPDTWRDVHGFAVRFYTEEGNYDIVGNNTPTFFLRDGMKFPDFIHSQKRMGQTGLRNADAQWDFWTRTPESSHQVTYLMGDRGTPKTSRHQDGFGSHTFQWINEEGTPVWVKYHFKTRQGWDCFTDAEAQEMAGKNADYQREDLFNAIENGDYPIWDVKVQIMPFEEAETYRFNPFDLTKTWSQKDYPLVDVGYFVLNKNPQNFFAQIEQMALDPANLVPGIGLSPDRMLMARAFAYADAHRYRIGPNYRQLPVNQPVFPVNTYAHQGPMEYQFNPASAPVYTPNRFDKGAGFLDDGVSSSSGVSYGQAAELFVNPDPHGTDLVRAAYVQHSEDGDFVQAGILYREVMDDGEKERLADNITNAMVGVSPETEERCYWYWEQVDPQLGARVKELFATKK</sequence>
<comment type="cofactor">
    <cofactor evidence="9">
        <name>heme</name>
        <dbReference type="ChEBI" id="CHEBI:30413"/>
    </cofactor>
</comment>
<keyword evidence="5 11" id="KW-0560">Oxidoreductase</keyword>
<dbReference type="PATRIC" id="fig|571915.4.peg.192"/>
<organism evidence="11 12">
    <name type="scientific">Corynebacterium mustelae</name>
    <dbReference type="NCBI Taxonomy" id="571915"/>
    <lineage>
        <taxon>Bacteria</taxon>
        <taxon>Bacillati</taxon>
        <taxon>Actinomycetota</taxon>
        <taxon>Actinomycetes</taxon>
        <taxon>Mycobacteriales</taxon>
        <taxon>Corynebacteriaceae</taxon>
        <taxon>Corynebacterium</taxon>
    </lineage>
</organism>
<dbReference type="STRING" id="571915.CMUST_00945"/>
<evidence type="ECO:0000256" key="5">
    <source>
        <dbReference type="ARBA" id="ARBA00023002"/>
    </source>
</evidence>
<keyword evidence="2 11" id="KW-0575">Peroxidase</keyword>
<dbReference type="InterPro" id="IPR024711">
    <property type="entry name" value="Catalase_clade1/3"/>
</dbReference>
<dbReference type="EC" id="1.11.1.6" evidence="11"/>
<dbReference type="PROSITE" id="PS51402">
    <property type="entry name" value="CATALASE_3"/>
    <property type="match status" value="1"/>
</dbReference>
<comment type="similarity">
    <text evidence="1">Belongs to the catalase family.</text>
</comment>
<evidence type="ECO:0000313" key="12">
    <source>
        <dbReference type="Proteomes" id="UP000035199"/>
    </source>
</evidence>
<keyword evidence="7" id="KW-0376">Hydrogen peroxide</keyword>
<dbReference type="EMBL" id="CP011542">
    <property type="protein sequence ID" value="AKK04540.1"/>
    <property type="molecule type" value="Genomic_DNA"/>
</dbReference>
<keyword evidence="12" id="KW-1185">Reference proteome</keyword>
<dbReference type="KEGG" id="cmv:CMUST_00945"/>
<evidence type="ECO:0000256" key="1">
    <source>
        <dbReference type="ARBA" id="ARBA00005329"/>
    </source>
</evidence>
<dbReference type="PANTHER" id="PTHR11465">
    <property type="entry name" value="CATALASE"/>
    <property type="match status" value="1"/>
</dbReference>
<evidence type="ECO:0000256" key="4">
    <source>
        <dbReference type="ARBA" id="ARBA00022723"/>
    </source>
</evidence>
<dbReference type="InterPro" id="IPR020835">
    <property type="entry name" value="Catalase_sf"/>
</dbReference>
<dbReference type="GO" id="GO:0004096">
    <property type="term" value="F:catalase activity"/>
    <property type="evidence" value="ECO:0007669"/>
    <property type="project" value="UniProtKB-EC"/>
</dbReference>
<dbReference type="InterPro" id="IPR011614">
    <property type="entry name" value="Catalase_core"/>
</dbReference>
<keyword evidence="3 9" id="KW-0349">Heme</keyword>
<evidence type="ECO:0000256" key="3">
    <source>
        <dbReference type="ARBA" id="ARBA00022617"/>
    </source>
</evidence>
<evidence type="ECO:0000256" key="6">
    <source>
        <dbReference type="ARBA" id="ARBA00023004"/>
    </source>
</evidence>
<dbReference type="GO" id="GO:0005737">
    <property type="term" value="C:cytoplasm"/>
    <property type="evidence" value="ECO:0007669"/>
    <property type="project" value="TreeGrafter"/>
</dbReference>
<feature type="binding site" description="axial binding residue" evidence="9">
    <location>
        <position position="397"/>
    </location>
    <ligand>
        <name>heme</name>
        <dbReference type="ChEBI" id="CHEBI:30413"/>
    </ligand>
    <ligandPart>
        <name>Fe</name>
        <dbReference type="ChEBI" id="CHEBI:18248"/>
    </ligandPart>
</feature>
<dbReference type="GO" id="GO:0046872">
    <property type="term" value="F:metal ion binding"/>
    <property type="evidence" value="ECO:0007669"/>
    <property type="project" value="UniProtKB-KW"/>
</dbReference>
<dbReference type="PROSITE" id="PS00437">
    <property type="entry name" value="CATALASE_1"/>
    <property type="match status" value="1"/>
</dbReference>
<dbReference type="Gene3D" id="2.40.180.10">
    <property type="entry name" value="Catalase core domain"/>
    <property type="match status" value="1"/>
</dbReference>
<dbReference type="PRINTS" id="PR00067">
    <property type="entry name" value="CATALASE"/>
</dbReference>
<evidence type="ECO:0000256" key="9">
    <source>
        <dbReference type="PIRSR" id="PIRSR038928-2"/>
    </source>
</evidence>
<feature type="active site" evidence="8">
    <location>
        <position position="115"/>
    </location>
</feature>
<keyword evidence="6 9" id="KW-0408">Iron</keyword>
<dbReference type="SMART" id="SM01060">
    <property type="entry name" value="Catalase"/>
    <property type="match status" value="1"/>
</dbReference>
<dbReference type="Pfam" id="PF00199">
    <property type="entry name" value="Catalase"/>
    <property type="match status" value="1"/>
</dbReference>
<dbReference type="InterPro" id="IPR010582">
    <property type="entry name" value="Catalase_immune_responsive"/>
</dbReference>
<dbReference type="FunFam" id="2.40.180.10:FF:000001">
    <property type="entry name" value="Catalase"/>
    <property type="match status" value="1"/>
</dbReference>
<feature type="domain" description="Catalase core" evidence="10">
    <location>
        <begin position="68"/>
        <end position="451"/>
    </location>
</feature>
<dbReference type="SUPFAM" id="SSF56634">
    <property type="entry name" value="Heme-dependent catalase-like"/>
    <property type="match status" value="1"/>
</dbReference>
<dbReference type="InterPro" id="IPR002226">
    <property type="entry name" value="Catalase_haem_BS"/>
</dbReference>
<proteinExistence type="inferred from homology"/>
<dbReference type="Proteomes" id="UP000035199">
    <property type="component" value="Chromosome"/>
</dbReference>
<dbReference type="GO" id="GO:0042744">
    <property type="term" value="P:hydrogen peroxide catabolic process"/>
    <property type="evidence" value="ECO:0007669"/>
    <property type="project" value="UniProtKB-KW"/>
</dbReference>
<evidence type="ECO:0000256" key="7">
    <source>
        <dbReference type="ARBA" id="ARBA00023324"/>
    </source>
</evidence>